<organism evidence="1 2">
    <name type="scientific">Cirrhinus molitorella</name>
    <name type="common">mud carp</name>
    <dbReference type="NCBI Taxonomy" id="172907"/>
    <lineage>
        <taxon>Eukaryota</taxon>
        <taxon>Metazoa</taxon>
        <taxon>Chordata</taxon>
        <taxon>Craniata</taxon>
        <taxon>Vertebrata</taxon>
        <taxon>Euteleostomi</taxon>
        <taxon>Actinopterygii</taxon>
        <taxon>Neopterygii</taxon>
        <taxon>Teleostei</taxon>
        <taxon>Ostariophysi</taxon>
        <taxon>Cypriniformes</taxon>
        <taxon>Cyprinidae</taxon>
        <taxon>Labeoninae</taxon>
        <taxon>Labeonini</taxon>
        <taxon>Cirrhinus</taxon>
    </lineage>
</organism>
<protein>
    <submittedName>
        <fullName evidence="1">Uncharacterized protein</fullName>
    </submittedName>
</protein>
<comment type="caution">
    <text evidence="1">The sequence shown here is derived from an EMBL/GenBank/DDBJ whole genome shotgun (WGS) entry which is preliminary data.</text>
</comment>
<dbReference type="EMBL" id="JAYMGO010000013">
    <property type="protein sequence ID" value="KAL1263260.1"/>
    <property type="molecule type" value="Genomic_DNA"/>
</dbReference>
<sequence>MILLGEQRLLSALSERRPVTDGHLHRLSWLLSSSSSQIPYLHVSLPQQTPQRSDGSQEEQTANEITATTLPSLSCYFHLSFAFTPSSLPVS</sequence>
<reference evidence="1 2" key="1">
    <citation type="submission" date="2023-09" db="EMBL/GenBank/DDBJ databases">
        <authorList>
            <person name="Wang M."/>
        </authorList>
    </citation>
    <scope>NUCLEOTIDE SEQUENCE [LARGE SCALE GENOMIC DNA]</scope>
    <source>
        <strain evidence="1">GT-2023</strain>
        <tissue evidence="1">Liver</tissue>
    </source>
</reference>
<name>A0ABR3MF84_9TELE</name>
<proteinExistence type="predicted"/>
<evidence type="ECO:0000313" key="1">
    <source>
        <dbReference type="EMBL" id="KAL1263260.1"/>
    </source>
</evidence>
<evidence type="ECO:0000313" key="2">
    <source>
        <dbReference type="Proteomes" id="UP001558613"/>
    </source>
</evidence>
<keyword evidence="2" id="KW-1185">Reference proteome</keyword>
<accession>A0ABR3MF84</accession>
<dbReference type="Proteomes" id="UP001558613">
    <property type="component" value="Unassembled WGS sequence"/>
</dbReference>
<gene>
    <name evidence="1" type="ORF">QQF64_005999</name>
</gene>